<dbReference type="Proteomes" id="UP000077266">
    <property type="component" value="Unassembled WGS sequence"/>
</dbReference>
<feature type="compositionally biased region" description="Polar residues" evidence="1">
    <location>
        <begin position="151"/>
        <end position="174"/>
    </location>
</feature>
<dbReference type="InParanoid" id="A0A165DA57"/>
<protein>
    <recommendedName>
        <fullName evidence="4">GAG-pre-integrase domain-containing protein</fullName>
    </recommendedName>
</protein>
<name>A0A165DA57_EXIGL</name>
<evidence type="ECO:0008006" key="4">
    <source>
        <dbReference type="Google" id="ProtNLM"/>
    </source>
</evidence>
<organism evidence="2 3">
    <name type="scientific">Exidia glandulosa HHB12029</name>
    <dbReference type="NCBI Taxonomy" id="1314781"/>
    <lineage>
        <taxon>Eukaryota</taxon>
        <taxon>Fungi</taxon>
        <taxon>Dikarya</taxon>
        <taxon>Basidiomycota</taxon>
        <taxon>Agaricomycotina</taxon>
        <taxon>Agaricomycetes</taxon>
        <taxon>Auriculariales</taxon>
        <taxon>Exidiaceae</taxon>
        <taxon>Exidia</taxon>
    </lineage>
</organism>
<dbReference type="EMBL" id="KV426241">
    <property type="protein sequence ID" value="KZV84095.1"/>
    <property type="molecule type" value="Genomic_DNA"/>
</dbReference>
<sequence>MSGKMFSSKIGCAKAPVTPSAPTKPIINDLLKPNTEEMLALEWWKKDIAKYKIDDDTYQDLVNKWLKKENTIMYSIEIWATGEDDEDVLKIIWVTIGKQNKYLMAGGTDLCCNTHQEAVVQRVKDPRPQVRPKNLRRKGKAKASASSAKGITNQTTGAADTSDGSSNGDQEHYSNSCTQGNNIRMFTLKNVYYLLTCKTPLVSIGHFRKKGLAFTNDEEGFGVLYDTKDPQQDVETGLRVDFASPLTTALAHCLGVTVSILNHPAVSLVCLPLAALCLSPALTPQQGRMHYRLGHMSHSTIKTLMMKFR</sequence>
<dbReference type="AlphaFoldDB" id="A0A165DA57"/>
<keyword evidence="3" id="KW-1185">Reference proteome</keyword>
<accession>A0A165DA57</accession>
<evidence type="ECO:0000256" key="1">
    <source>
        <dbReference type="SAM" id="MobiDB-lite"/>
    </source>
</evidence>
<gene>
    <name evidence="2" type="ORF">EXIGLDRAFT_700830</name>
</gene>
<reference evidence="2 3" key="1">
    <citation type="journal article" date="2016" name="Mol. Biol. Evol.">
        <title>Comparative Genomics of Early-Diverging Mushroom-Forming Fungi Provides Insights into the Origins of Lignocellulose Decay Capabilities.</title>
        <authorList>
            <person name="Nagy L.G."/>
            <person name="Riley R."/>
            <person name="Tritt A."/>
            <person name="Adam C."/>
            <person name="Daum C."/>
            <person name="Floudas D."/>
            <person name="Sun H."/>
            <person name="Yadav J.S."/>
            <person name="Pangilinan J."/>
            <person name="Larsson K.H."/>
            <person name="Matsuura K."/>
            <person name="Barry K."/>
            <person name="Labutti K."/>
            <person name="Kuo R."/>
            <person name="Ohm R.A."/>
            <person name="Bhattacharya S.S."/>
            <person name="Shirouzu T."/>
            <person name="Yoshinaga Y."/>
            <person name="Martin F.M."/>
            <person name="Grigoriev I.V."/>
            <person name="Hibbett D.S."/>
        </authorList>
    </citation>
    <scope>NUCLEOTIDE SEQUENCE [LARGE SCALE GENOMIC DNA]</scope>
    <source>
        <strain evidence="2 3">HHB12029</strain>
    </source>
</reference>
<feature type="region of interest" description="Disordered" evidence="1">
    <location>
        <begin position="121"/>
        <end position="174"/>
    </location>
</feature>
<evidence type="ECO:0000313" key="3">
    <source>
        <dbReference type="Proteomes" id="UP000077266"/>
    </source>
</evidence>
<evidence type="ECO:0000313" key="2">
    <source>
        <dbReference type="EMBL" id="KZV84095.1"/>
    </source>
</evidence>
<proteinExistence type="predicted"/>